<keyword evidence="2 3" id="KW-0175">Coiled coil</keyword>
<evidence type="ECO:0000256" key="2">
    <source>
        <dbReference type="ARBA" id="ARBA00023054"/>
    </source>
</evidence>
<evidence type="ECO:0000313" key="5">
    <source>
        <dbReference type="EMBL" id="NYZ24291.1"/>
    </source>
</evidence>
<keyword evidence="4" id="KW-1133">Transmembrane helix</keyword>
<name>A0ABX2TLP1_9PROT</name>
<dbReference type="EMBL" id="JABFDB010000039">
    <property type="protein sequence ID" value="NYZ24291.1"/>
    <property type="molecule type" value="Genomic_DNA"/>
</dbReference>
<feature type="transmembrane region" description="Helical" evidence="4">
    <location>
        <begin position="35"/>
        <end position="51"/>
    </location>
</feature>
<reference evidence="5 6" key="1">
    <citation type="submission" date="2020-05" db="EMBL/GenBank/DDBJ databases">
        <title>Azospirillum oleiclasticum sp. nov, a nitrogen-fixing and heavy crude oil-emulsifying bacterium isolated from the crude oil of Yumen Oilfield.</title>
        <authorList>
            <person name="Wu D."/>
            <person name="Cai M."/>
            <person name="Zhang X."/>
        </authorList>
    </citation>
    <scope>NUCLEOTIDE SEQUENCE [LARGE SCALE GENOMIC DNA]</scope>
    <source>
        <strain evidence="5 6">ROY-1-1-2</strain>
    </source>
</reference>
<dbReference type="PANTHER" id="PTHR32347:SF23">
    <property type="entry name" value="BLL5650 PROTEIN"/>
    <property type="match status" value="1"/>
</dbReference>
<keyword evidence="6" id="KW-1185">Reference proteome</keyword>
<comment type="caution">
    <text evidence="5">The sequence shown here is derived from an EMBL/GenBank/DDBJ whole genome shotgun (WGS) entry which is preliminary data.</text>
</comment>
<sequence>MLRQTQPSRPVSVWQQRLGPLLPHLRRFYGWVKRWLFVILITLFVGWVTLMDELRVVALGAIDASVVRVAAAFPAQIQSVAVTCDARVEAGMVLAVVRNEIMLQQYRTDFARVEAEFNQARSAYDARVAAVDESASAAQHEHRAAIKVRENVGLLRSAMEPLWQKRQITLTEWLEIDNSWLKATSTEAAAEANVRSRQAEARKTRLEMQEQIAGLQARLTEIGKLVEISGHHELLAETSGVITGCERRPGEVVASGEPILEIQQSGTPSVIAYVAASDMDRVQAGMAGLVYLATEPEPLSARVEKLPVQVGRLPGRLKRYFWQGQEWQQYAPVRLALGGLPADTAARLRNNERVDILFEMYPRLHIPVSILNVF</sequence>
<proteinExistence type="predicted"/>
<organism evidence="5 6">
    <name type="scientific">Azospirillum oleiclasticum</name>
    <dbReference type="NCBI Taxonomy" id="2735135"/>
    <lineage>
        <taxon>Bacteria</taxon>
        <taxon>Pseudomonadati</taxon>
        <taxon>Pseudomonadota</taxon>
        <taxon>Alphaproteobacteria</taxon>
        <taxon>Rhodospirillales</taxon>
        <taxon>Azospirillaceae</taxon>
        <taxon>Azospirillum</taxon>
    </lineage>
</organism>
<evidence type="ECO:0000313" key="6">
    <source>
        <dbReference type="Proteomes" id="UP000584642"/>
    </source>
</evidence>
<dbReference type="Proteomes" id="UP000584642">
    <property type="component" value="Unassembled WGS sequence"/>
</dbReference>
<feature type="coiled-coil region" evidence="3">
    <location>
        <begin position="189"/>
        <end position="218"/>
    </location>
</feature>
<evidence type="ECO:0000256" key="4">
    <source>
        <dbReference type="SAM" id="Phobius"/>
    </source>
</evidence>
<protein>
    <submittedName>
        <fullName evidence="5">HlyD family efflux transporter periplasmic adaptor subunit</fullName>
    </submittedName>
</protein>
<comment type="subcellular location">
    <subcellularLocation>
        <location evidence="1">Cell envelope</location>
    </subcellularLocation>
</comment>
<keyword evidence="4" id="KW-0812">Transmembrane</keyword>
<dbReference type="RefSeq" id="WP_180286068.1">
    <property type="nucleotide sequence ID" value="NZ_JABFDB010000039.1"/>
</dbReference>
<dbReference type="InterPro" id="IPR050465">
    <property type="entry name" value="UPF0194_transport"/>
</dbReference>
<dbReference type="PANTHER" id="PTHR32347">
    <property type="entry name" value="EFFLUX SYSTEM COMPONENT YKNX-RELATED"/>
    <property type="match status" value="1"/>
</dbReference>
<keyword evidence="4" id="KW-0472">Membrane</keyword>
<evidence type="ECO:0000256" key="3">
    <source>
        <dbReference type="SAM" id="Coils"/>
    </source>
</evidence>
<accession>A0ABX2TLP1</accession>
<gene>
    <name evidence="5" type="ORF">HND93_31680</name>
</gene>
<evidence type="ECO:0000256" key="1">
    <source>
        <dbReference type="ARBA" id="ARBA00004196"/>
    </source>
</evidence>